<feature type="compositionally biased region" description="Gly residues" evidence="1">
    <location>
        <begin position="91"/>
        <end position="105"/>
    </location>
</feature>
<sequence>MKRFVMRLPYFRQDSAISTSSESSRDAKICSKNSWKSVKSSHRAPPPSATLASCSVSHRKHQPAVSRFSSYGPPAPSATLSTPPASYPGPAAGGGDGGDDGGGAAAPGKDDDDDAAGVNCLRTELLTMSR</sequence>
<evidence type="ECO:0000313" key="2">
    <source>
        <dbReference type="EnsemblMetazoa" id="ACOM039820-PA.1"/>
    </source>
</evidence>
<feature type="region of interest" description="Disordered" evidence="1">
    <location>
        <begin position="15"/>
        <end position="117"/>
    </location>
</feature>
<reference evidence="2" key="1">
    <citation type="submission" date="2022-08" db="UniProtKB">
        <authorList>
            <consortium name="EnsemblMetazoa"/>
        </authorList>
    </citation>
    <scope>IDENTIFICATION</scope>
</reference>
<dbReference type="Proteomes" id="UP000075882">
    <property type="component" value="Unassembled WGS sequence"/>
</dbReference>
<proteinExistence type="predicted"/>
<name>A0A8W7PXT4_ANOCL</name>
<dbReference type="AlphaFoldDB" id="A0A8W7PXT4"/>
<evidence type="ECO:0000256" key="1">
    <source>
        <dbReference type="SAM" id="MobiDB-lite"/>
    </source>
</evidence>
<protein>
    <submittedName>
        <fullName evidence="2">Uncharacterized protein</fullName>
    </submittedName>
</protein>
<dbReference type="EnsemblMetazoa" id="ACOM039820-RA">
    <property type="protein sequence ID" value="ACOM039820-PA.1"/>
    <property type="gene ID" value="ACOM039820"/>
</dbReference>
<feature type="compositionally biased region" description="Low complexity" evidence="1">
    <location>
        <begin position="77"/>
        <end position="90"/>
    </location>
</feature>
<accession>A0A8W7PXT4</accession>
<organism evidence="2">
    <name type="scientific">Anopheles coluzzii</name>
    <name type="common">African malaria mosquito</name>
    <dbReference type="NCBI Taxonomy" id="1518534"/>
    <lineage>
        <taxon>Eukaryota</taxon>
        <taxon>Metazoa</taxon>
        <taxon>Ecdysozoa</taxon>
        <taxon>Arthropoda</taxon>
        <taxon>Hexapoda</taxon>
        <taxon>Insecta</taxon>
        <taxon>Pterygota</taxon>
        <taxon>Neoptera</taxon>
        <taxon>Endopterygota</taxon>
        <taxon>Diptera</taxon>
        <taxon>Nematocera</taxon>
        <taxon>Culicoidea</taxon>
        <taxon>Culicidae</taxon>
        <taxon>Anophelinae</taxon>
        <taxon>Anopheles</taxon>
    </lineage>
</organism>